<keyword evidence="4 7" id="KW-0812">Transmembrane</keyword>
<evidence type="ECO:0000256" key="2">
    <source>
        <dbReference type="ARBA" id="ARBA00005774"/>
    </source>
</evidence>
<feature type="transmembrane region" description="Helical" evidence="7">
    <location>
        <begin position="17"/>
        <end position="37"/>
    </location>
</feature>
<keyword evidence="5 7" id="KW-1133">Transmembrane helix</keyword>
<dbReference type="AlphaFoldDB" id="A0AAV3U0Y7"/>
<feature type="transmembrane region" description="Helical" evidence="7">
    <location>
        <begin position="143"/>
        <end position="162"/>
    </location>
</feature>
<dbReference type="InterPro" id="IPR005134">
    <property type="entry name" value="UPF0114"/>
</dbReference>
<comment type="caution">
    <text evidence="8">The sequence shown here is derived from an EMBL/GenBank/DDBJ whole genome shotgun (WGS) entry which is preliminary data.</text>
</comment>
<sequence length="170" mass="19069">MKALELFLESVIFRSRWLLAPFFLGLIAATVALMLKFFKELAHLLMDLFAMTGPDVIVSILSLVDTTLIAVLLFIIILSGYESFVSKIDFQGHEDRPAWMGKVGFSELKLKLIGAIVAISGVELLKVFIQMDRYDWVDIGWKIGIHMTFVISGVLFALTDFINSRKGGDH</sequence>
<evidence type="ECO:0000313" key="9">
    <source>
        <dbReference type="Proteomes" id="UP001409585"/>
    </source>
</evidence>
<evidence type="ECO:0000256" key="5">
    <source>
        <dbReference type="ARBA" id="ARBA00022989"/>
    </source>
</evidence>
<dbReference type="Proteomes" id="UP001409585">
    <property type="component" value="Unassembled WGS sequence"/>
</dbReference>
<evidence type="ECO:0000256" key="3">
    <source>
        <dbReference type="ARBA" id="ARBA00022475"/>
    </source>
</evidence>
<accession>A0AAV3U0Y7</accession>
<organism evidence="8 9">
    <name type="scientific">Halioxenophilus aromaticivorans</name>
    <dbReference type="NCBI Taxonomy" id="1306992"/>
    <lineage>
        <taxon>Bacteria</taxon>
        <taxon>Pseudomonadati</taxon>
        <taxon>Pseudomonadota</taxon>
        <taxon>Gammaproteobacteria</taxon>
        <taxon>Alteromonadales</taxon>
        <taxon>Alteromonadaceae</taxon>
        <taxon>Halioxenophilus</taxon>
    </lineage>
</organism>
<dbReference type="PANTHER" id="PTHR38596:SF1">
    <property type="entry name" value="UPF0114 PROTEIN YQHA"/>
    <property type="match status" value="1"/>
</dbReference>
<name>A0AAV3U0Y7_9ALTE</name>
<evidence type="ECO:0000256" key="1">
    <source>
        <dbReference type="ARBA" id="ARBA00004651"/>
    </source>
</evidence>
<protein>
    <recommendedName>
        <fullName evidence="7">UPF0114 protein GCM10025791_14960</fullName>
    </recommendedName>
</protein>
<evidence type="ECO:0000256" key="7">
    <source>
        <dbReference type="HAMAP-Rule" id="MF_00143"/>
    </source>
</evidence>
<dbReference type="PANTHER" id="PTHR38596">
    <property type="entry name" value="UPF0114 PROTEIN YQHA"/>
    <property type="match status" value="1"/>
</dbReference>
<evidence type="ECO:0000256" key="6">
    <source>
        <dbReference type="ARBA" id="ARBA00023136"/>
    </source>
</evidence>
<reference evidence="9" key="1">
    <citation type="journal article" date="2019" name="Int. J. Syst. Evol. Microbiol.">
        <title>The Global Catalogue of Microorganisms (GCM) 10K type strain sequencing project: providing services to taxonomists for standard genome sequencing and annotation.</title>
        <authorList>
            <consortium name="The Broad Institute Genomics Platform"/>
            <consortium name="The Broad Institute Genome Sequencing Center for Infectious Disease"/>
            <person name="Wu L."/>
            <person name="Ma J."/>
        </authorList>
    </citation>
    <scope>NUCLEOTIDE SEQUENCE [LARGE SCALE GENOMIC DNA]</scope>
    <source>
        <strain evidence="9">JCM 19134</strain>
    </source>
</reference>
<dbReference type="Pfam" id="PF03350">
    <property type="entry name" value="UPF0114"/>
    <property type="match status" value="1"/>
</dbReference>
<evidence type="ECO:0000256" key="4">
    <source>
        <dbReference type="ARBA" id="ARBA00022692"/>
    </source>
</evidence>
<dbReference type="NCBIfam" id="TIGR00645">
    <property type="entry name" value="HI0507"/>
    <property type="match status" value="1"/>
</dbReference>
<keyword evidence="6 7" id="KW-0472">Membrane</keyword>
<keyword evidence="3 7" id="KW-1003">Cell membrane</keyword>
<proteinExistence type="inferred from homology"/>
<gene>
    <name evidence="8" type="ORF">GCM10025791_14960</name>
</gene>
<dbReference type="RefSeq" id="WP_345419507.1">
    <property type="nucleotide sequence ID" value="NZ_AP031496.1"/>
</dbReference>
<evidence type="ECO:0000313" key="8">
    <source>
        <dbReference type="EMBL" id="GAA4938141.1"/>
    </source>
</evidence>
<comment type="subcellular location">
    <subcellularLocation>
        <location evidence="1 7">Cell membrane</location>
        <topology evidence="1 7">Multi-pass membrane protein</topology>
    </subcellularLocation>
</comment>
<dbReference type="HAMAP" id="MF_00143">
    <property type="entry name" value="UPF0114"/>
    <property type="match status" value="1"/>
</dbReference>
<dbReference type="GO" id="GO:0005886">
    <property type="term" value="C:plasma membrane"/>
    <property type="evidence" value="ECO:0007669"/>
    <property type="project" value="UniProtKB-SubCell"/>
</dbReference>
<keyword evidence="9" id="KW-1185">Reference proteome</keyword>
<comment type="similarity">
    <text evidence="2 7">Belongs to the UPF0114 family.</text>
</comment>
<feature type="transmembrane region" description="Helical" evidence="7">
    <location>
        <begin position="57"/>
        <end position="78"/>
    </location>
</feature>
<dbReference type="InterPro" id="IPR020761">
    <property type="entry name" value="UPF0114_bac"/>
</dbReference>
<dbReference type="EMBL" id="BAABLX010000009">
    <property type="protein sequence ID" value="GAA4938141.1"/>
    <property type="molecule type" value="Genomic_DNA"/>
</dbReference>